<evidence type="ECO:0000313" key="3">
    <source>
        <dbReference type="EMBL" id="PAE87234.1"/>
    </source>
</evidence>
<feature type="compositionally biased region" description="Acidic residues" evidence="1">
    <location>
        <begin position="279"/>
        <end position="292"/>
    </location>
</feature>
<protein>
    <recommendedName>
        <fullName evidence="2">Regulatory protein YycH-like domain-containing protein</fullName>
    </recommendedName>
</protein>
<dbReference type="Pfam" id="PF09648">
    <property type="entry name" value="YycI"/>
    <property type="match status" value="1"/>
</dbReference>
<gene>
    <name evidence="3" type="ORF">CHH72_19740</name>
</gene>
<feature type="region of interest" description="Disordered" evidence="1">
    <location>
        <begin position="268"/>
        <end position="298"/>
    </location>
</feature>
<accession>A0A268NUT1</accession>
<feature type="domain" description="Regulatory protein YycH-like" evidence="2">
    <location>
        <begin position="30"/>
        <end position="261"/>
    </location>
</feature>
<dbReference type="GO" id="GO:0016020">
    <property type="term" value="C:membrane"/>
    <property type="evidence" value="ECO:0007669"/>
    <property type="project" value="InterPro"/>
</dbReference>
<comment type="caution">
    <text evidence="3">The sequence shown here is derived from an EMBL/GenBank/DDBJ whole genome shotgun (WGS) entry which is preliminary data.</text>
</comment>
<dbReference type="EMBL" id="NPCC01000038">
    <property type="protein sequence ID" value="PAE87234.1"/>
    <property type="molecule type" value="Genomic_DNA"/>
</dbReference>
<evidence type="ECO:0000313" key="4">
    <source>
        <dbReference type="Proteomes" id="UP000216207"/>
    </source>
</evidence>
<evidence type="ECO:0000256" key="1">
    <source>
        <dbReference type="SAM" id="MobiDB-lite"/>
    </source>
</evidence>
<proteinExistence type="predicted"/>
<dbReference type="Proteomes" id="UP000216207">
    <property type="component" value="Unassembled WGS sequence"/>
</dbReference>
<sequence length="298" mass="34101">MNWSRAKSIFIVTFLLLNVFLGIQLLDKIQQVPDIEQSSDIEKRLADNNISLPSKEIDIAGAKGVVLEGSWTTFSEAELDGLTGQTATLSQSRELIKAAFDEPIDLSDIPGNDNNKAAEQTDYAAFLAQHILHGYDYVFARREGSYLYFNQLYNQSETFVNEDAPLILELDEDDKVIGYTQRHFTFEENPDERKMITYMEAVETLLNNHFIKRNNSIVEIDFGYYSLAEQTPRFFSPMWEVTVKRNNDEEDDVRIYLVNAILGEQHQWYPDENQAIDGETPELEEPSTDEMNEAGSTP</sequence>
<dbReference type="InterPro" id="IPR018604">
    <property type="entry name" value="YycI-like"/>
</dbReference>
<dbReference type="Gene3D" id="2.40.128.690">
    <property type="entry name" value="YycH protein, domain 3-like"/>
    <property type="match status" value="1"/>
</dbReference>
<dbReference type="RefSeq" id="WP_011248929.1">
    <property type="nucleotide sequence ID" value="NZ_BOQQ01000004.1"/>
</dbReference>
<organism evidence="3 4">
    <name type="scientific">Shouchella clausii</name>
    <name type="common">Alkalihalobacillus clausii</name>
    <dbReference type="NCBI Taxonomy" id="79880"/>
    <lineage>
        <taxon>Bacteria</taxon>
        <taxon>Bacillati</taxon>
        <taxon>Bacillota</taxon>
        <taxon>Bacilli</taxon>
        <taxon>Bacillales</taxon>
        <taxon>Bacillaceae</taxon>
        <taxon>Shouchella</taxon>
    </lineage>
</organism>
<dbReference type="AlphaFoldDB" id="A0A268NUT1"/>
<evidence type="ECO:0000259" key="2">
    <source>
        <dbReference type="Pfam" id="PF09648"/>
    </source>
</evidence>
<name>A0A268NUT1_SHOCL</name>
<dbReference type="OMA" id="TWHIVVN"/>
<reference evidence="3 4" key="1">
    <citation type="submission" date="2017-07" db="EMBL/GenBank/DDBJ databases">
        <title>Isolation and whole genome analysis of endospore-forming bacteria from heroin.</title>
        <authorList>
            <person name="Kalinowski J."/>
            <person name="Ahrens B."/>
            <person name="Al-Dilaimi A."/>
            <person name="Winkler A."/>
            <person name="Wibberg D."/>
            <person name="Schleenbecker U."/>
            <person name="Ruckert C."/>
            <person name="Wolfel R."/>
            <person name="Grass G."/>
        </authorList>
    </citation>
    <scope>NUCLEOTIDE SEQUENCE [LARGE SCALE GENOMIC DNA]</scope>
    <source>
        <strain evidence="3 4">7539</strain>
    </source>
</reference>